<evidence type="ECO:0000313" key="1">
    <source>
        <dbReference type="EMBL" id="CAF2924245.1"/>
    </source>
</evidence>
<organism evidence="1 2">
    <name type="scientific">Lepeophtheirus salmonis</name>
    <name type="common">Salmon louse</name>
    <name type="synonym">Caligus salmonis</name>
    <dbReference type="NCBI Taxonomy" id="72036"/>
    <lineage>
        <taxon>Eukaryota</taxon>
        <taxon>Metazoa</taxon>
        <taxon>Ecdysozoa</taxon>
        <taxon>Arthropoda</taxon>
        <taxon>Crustacea</taxon>
        <taxon>Multicrustacea</taxon>
        <taxon>Hexanauplia</taxon>
        <taxon>Copepoda</taxon>
        <taxon>Siphonostomatoida</taxon>
        <taxon>Caligidae</taxon>
        <taxon>Lepeophtheirus</taxon>
    </lineage>
</organism>
<name>A0A7R8CTB2_LEPSM</name>
<keyword evidence="2" id="KW-1185">Reference proteome</keyword>
<dbReference type="AlphaFoldDB" id="A0A7R8CTB2"/>
<evidence type="ECO:0000313" key="2">
    <source>
        <dbReference type="Proteomes" id="UP000675881"/>
    </source>
</evidence>
<sequence>MKDFICQFENVNYKLVEEKIKLPVVVLAFILLIVCNLDRNQKHLILFGMKEVKFEEMISTLRRIFTLRDFSNPVQDENPLMFTRMKKNPVNEPGEVTRFTAYSPFSNGLCERTNDISGIIVSRLVEDDITDVDVALDLDVAARNYLHNLLNISMGVSKMKEPVVQDIIEANKMFEKVTTTNVRITLPRLEDLKTCKITCYTDASFANVEKKWIPSGNFRHDRRQKREDLSNCMVI</sequence>
<dbReference type="EMBL" id="HG994583">
    <property type="protein sequence ID" value="CAF2924245.1"/>
    <property type="molecule type" value="Genomic_DNA"/>
</dbReference>
<protein>
    <submittedName>
        <fullName evidence="1">(salmon louse) hypothetical protein</fullName>
    </submittedName>
</protein>
<proteinExistence type="predicted"/>
<dbReference type="Proteomes" id="UP000675881">
    <property type="component" value="Chromosome 4"/>
</dbReference>
<accession>A0A7R8CTB2</accession>
<gene>
    <name evidence="1" type="ORF">LSAA_9321</name>
</gene>
<reference evidence="1" key="1">
    <citation type="submission" date="2021-02" db="EMBL/GenBank/DDBJ databases">
        <authorList>
            <person name="Bekaert M."/>
        </authorList>
    </citation>
    <scope>NUCLEOTIDE SEQUENCE</scope>
    <source>
        <strain evidence="1">IoA-00</strain>
    </source>
</reference>